<dbReference type="RefSeq" id="XP_014180855.1">
    <property type="nucleotide sequence ID" value="XM_014325380.1"/>
</dbReference>
<evidence type="ECO:0000313" key="3">
    <source>
        <dbReference type="Proteomes" id="UP000002748"/>
    </source>
</evidence>
<name>J5QYA7_TRIAS</name>
<evidence type="ECO:0000313" key="2">
    <source>
        <dbReference type="EMBL" id="EJT49743.1"/>
    </source>
</evidence>
<sequence length="386" mass="43801">MSDSPLDCLERPTASTPSLPPSSQLASREGLLVPVSPIPTVTIDHRYFPHIIDLIWSYMPYPSLVACANACKLWRARMREHWEHCALIVYEDGSVVERSQSLDYPAISAILSSAQSVDESTLTDDVINSCTITDIYINLPTNLRYTRSAHDWPANFTRDFVIFDEYPDESFPASDTTVFLEYFSGHFYAHTIPEILAAPLELSLTVRCHTDPTAYAPLITTAHMNAVMSIFPDGSIYEVEHFTIILDDVRRPGHSPGAEYYRGSTCCPTTQHDSRVDRSSNMDAIDRDDWTDLSEDTDVPKLGSTCELSLLALRMPKLKTLRFVGFECFLELDPYASALYNALDKEADVTWRQWNSLRDLTLTESSTHEEYRAKVGETRYRLQMRK</sequence>
<reference evidence="2 3" key="1">
    <citation type="journal article" date="2012" name="Eukaryot. Cell">
        <title>Draft genome sequence of CBS 2479, the standard type strain of Trichosporon asahii.</title>
        <authorList>
            <person name="Yang R.Y."/>
            <person name="Li H.T."/>
            <person name="Zhu H."/>
            <person name="Zhou G.P."/>
            <person name="Wang M."/>
            <person name="Wang L."/>
        </authorList>
    </citation>
    <scope>NUCLEOTIDE SEQUENCE [LARGE SCALE GENOMIC DNA]</scope>
    <source>
        <strain evidence="3">ATCC 90039 / CBS 2479 / JCM 2466 / KCTC 7840 / NCYC 2677 / UAMH 7654</strain>
    </source>
</reference>
<protein>
    <recommendedName>
        <fullName evidence="4">F-box domain-containing protein</fullName>
    </recommendedName>
</protein>
<comment type="caution">
    <text evidence="2">The sequence shown here is derived from an EMBL/GenBank/DDBJ whole genome shotgun (WGS) entry which is preliminary data.</text>
</comment>
<gene>
    <name evidence="2" type="ORF">A1Q1_01099</name>
</gene>
<accession>J5QYA7</accession>
<dbReference type="Proteomes" id="UP000002748">
    <property type="component" value="Unassembled WGS sequence"/>
</dbReference>
<feature type="region of interest" description="Disordered" evidence="1">
    <location>
        <begin position="1"/>
        <end position="25"/>
    </location>
</feature>
<evidence type="ECO:0000256" key="1">
    <source>
        <dbReference type="SAM" id="MobiDB-lite"/>
    </source>
</evidence>
<dbReference type="KEGG" id="tasa:A1Q1_01099"/>
<dbReference type="GeneID" id="25984613"/>
<dbReference type="VEuPathDB" id="FungiDB:A1Q1_01099"/>
<evidence type="ECO:0008006" key="4">
    <source>
        <dbReference type="Google" id="ProtNLM"/>
    </source>
</evidence>
<dbReference type="HOGENOM" id="CLU_872059_0_0_1"/>
<proteinExistence type="predicted"/>
<dbReference type="EMBL" id="ALBS01000158">
    <property type="protein sequence ID" value="EJT49743.1"/>
    <property type="molecule type" value="Genomic_DNA"/>
</dbReference>
<dbReference type="AlphaFoldDB" id="J5QYA7"/>
<feature type="compositionally biased region" description="Low complexity" evidence="1">
    <location>
        <begin position="12"/>
        <end position="25"/>
    </location>
</feature>
<organism evidence="2 3">
    <name type="scientific">Trichosporon asahii var. asahii (strain ATCC 90039 / CBS 2479 / JCM 2466 / KCTC 7840 / NBRC 103889/ NCYC 2677 / UAMH 7654)</name>
    <name type="common">Yeast</name>
    <dbReference type="NCBI Taxonomy" id="1186058"/>
    <lineage>
        <taxon>Eukaryota</taxon>
        <taxon>Fungi</taxon>
        <taxon>Dikarya</taxon>
        <taxon>Basidiomycota</taxon>
        <taxon>Agaricomycotina</taxon>
        <taxon>Tremellomycetes</taxon>
        <taxon>Trichosporonales</taxon>
        <taxon>Trichosporonaceae</taxon>
        <taxon>Trichosporon</taxon>
    </lineage>
</organism>